<dbReference type="Proteomes" id="UP001500177">
    <property type="component" value="Unassembled WGS sequence"/>
</dbReference>
<protein>
    <submittedName>
        <fullName evidence="3">YafY family protein</fullName>
    </submittedName>
</protein>
<dbReference type="InterPro" id="IPR036390">
    <property type="entry name" value="WH_DNA-bd_sf"/>
</dbReference>
<proteinExistence type="predicted"/>
<evidence type="ECO:0000259" key="1">
    <source>
        <dbReference type="Pfam" id="PF08279"/>
    </source>
</evidence>
<feature type="domain" description="WYL" evidence="2">
    <location>
        <begin position="132"/>
        <end position="196"/>
    </location>
</feature>
<dbReference type="SUPFAM" id="SSF46785">
    <property type="entry name" value="Winged helix' DNA-binding domain"/>
    <property type="match status" value="1"/>
</dbReference>
<accession>A0ABN1ZUU8</accession>
<dbReference type="Pfam" id="PF08279">
    <property type="entry name" value="HTH_11"/>
    <property type="match status" value="1"/>
</dbReference>
<sequence>MKAARLVSEIVILGARSRQITASDLARRLEVTERTIYGDLGELSRMGVPVIAEAGPGGGISLLGDWVSPVAVLTRDELDSLLIGSPAAADLGFAYALATARAKVLTESSSAFSQLILVDGPDWFMAKENPEQLDTIVTALRTQRGLQVAYRGRNGLRSRTLLPLGLVVKAGRWYLAAQPPGGRPRTYRVSRIGSAELRFLRCTPPPNFDLTAYWTGAQAEFDASIRRTRVRLRLPVAQIDDLLRTIPGRLTEAAVNAGRMDRDTIEIDLPMEPDEEAVSQLVTVPGVEVLSPKQLRRDLHVRARAATELNE</sequence>
<dbReference type="InterPro" id="IPR036388">
    <property type="entry name" value="WH-like_DNA-bd_sf"/>
</dbReference>
<dbReference type="Pfam" id="PF13280">
    <property type="entry name" value="WYL"/>
    <property type="match status" value="1"/>
</dbReference>
<dbReference type="Gene3D" id="1.10.10.10">
    <property type="entry name" value="Winged helix-like DNA-binding domain superfamily/Winged helix DNA-binding domain"/>
    <property type="match status" value="1"/>
</dbReference>
<dbReference type="InterPro" id="IPR026881">
    <property type="entry name" value="WYL_dom"/>
</dbReference>
<organism evidence="3 4">
    <name type="scientific">Brevibacterium permense</name>
    <dbReference type="NCBI Taxonomy" id="234834"/>
    <lineage>
        <taxon>Bacteria</taxon>
        <taxon>Bacillati</taxon>
        <taxon>Actinomycetota</taxon>
        <taxon>Actinomycetes</taxon>
        <taxon>Micrococcales</taxon>
        <taxon>Brevibacteriaceae</taxon>
        <taxon>Brevibacterium</taxon>
    </lineage>
</organism>
<dbReference type="PROSITE" id="PS52050">
    <property type="entry name" value="WYL"/>
    <property type="match status" value="1"/>
</dbReference>
<dbReference type="RefSeq" id="WP_173152210.1">
    <property type="nucleotide sequence ID" value="NZ_BAAALX010000001.1"/>
</dbReference>
<dbReference type="PANTHER" id="PTHR34580">
    <property type="match status" value="1"/>
</dbReference>
<name>A0ABN1ZUU8_9MICO</name>
<reference evidence="3 4" key="1">
    <citation type="journal article" date="2019" name="Int. J. Syst. Evol. Microbiol.">
        <title>The Global Catalogue of Microorganisms (GCM) 10K type strain sequencing project: providing services to taxonomists for standard genome sequencing and annotation.</title>
        <authorList>
            <consortium name="The Broad Institute Genomics Platform"/>
            <consortium name="The Broad Institute Genome Sequencing Center for Infectious Disease"/>
            <person name="Wu L."/>
            <person name="Ma J."/>
        </authorList>
    </citation>
    <scope>NUCLEOTIDE SEQUENCE [LARGE SCALE GENOMIC DNA]</scope>
    <source>
        <strain evidence="3 4">JCM 13318</strain>
    </source>
</reference>
<gene>
    <name evidence="3" type="ORF">GCM10009690_04640</name>
</gene>
<feature type="domain" description="Helix-turn-helix type 11" evidence="1">
    <location>
        <begin position="14"/>
        <end position="57"/>
    </location>
</feature>
<dbReference type="PANTHER" id="PTHR34580:SF1">
    <property type="entry name" value="PROTEIN PAFC"/>
    <property type="match status" value="1"/>
</dbReference>
<keyword evidence="4" id="KW-1185">Reference proteome</keyword>
<dbReference type="InterPro" id="IPR013196">
    <property type="entry name" value="HTH_11"/>
</dbReference>
<evidence type="ECO:0000313" key="4">
    <source>
        <dbReference type="Proteomes" id="UP001500177"/>
    </source>
</evidence>
<dbReference type="InterPro" id="IPR051534">
    <property type="entry name" value="CBASS_pafABC_assoc_protein"/>
</dbReference>
<evidence type="ECO:0000259" key="2">
    <source>
        <dbReference type="Pfam" id="PF13280"/>
    </source>
</evidence>
<evidence type="ECO:0000313" key="3">
    <source>
        <dbReference type="EMBL" id="GAA1504934.1"/>
    </source>
</evidence>
<dbReference type="EMBL" id="BAAALX010000001">
    <property type="protein sequence ID" value="GAA1504934.1"/>
    <property type="molecule type" value="Genomic_DNA"/>
</dbReference>
<comment type="caution">
    <text evidence="3">The sequence shown here is derived from an EMBL/GenBank/DDBJ whole genome shotgun (WGS) entry which is preliminary data.</text>
</comment>